<evidence type="ECO:0000313" key="4">
    <source>
        <dbReference type="Proteomes" id="UP001214553"/>
    </source>
</evidence>
<name>A0ABY8C0T6_9MICO</name>
<gene>
    <name evidence="3" type="ORF">PU630_03955</name>
</gene>
<dbReference type="PANTHER" id="PTHR19136">
    <property type="entry name" value="MOLYBDENUM COFACTOR GUANYLYLTRANSFERASE"/>
    <property type="match status" value="1"/>
</dbReference>
<dbReference type="SUPFAM" id="SSF53448">
    <property type="entry name" value="Nucleotide-diphospho-sugar transferases"/>
    <property type="match status" value="1"/>
</dbReference>
<accession>A0ABY8C0T6</accession>
<evidence type="ECO:0000259" key="2">
    <source>
        <dbReference type="Pfam" id="PF12804"/>
    </source>
</evidence>
<dbReference type="Proteomes" id="UP001214553">
    <property type="component" value="Chromosome"/>
</dbReference>
<dbReference type="InterPro" id="IPR029044">
    <property type="entry name" value="Nucleotide-diphossugar_trans"/>
</dbReference>
<dbReference type="PANTHER" id="PTHR19136:SF81">
    <property type="entry name" value="MOLYBDENUM COFACTOR GUANYLYLTRANSFERASE"/>
    <property type="match status" value="1"/>
</dbReference>
<sequence>MTDPAPTPAQPGPSLGAILLAGGRASRMGGVDKPRLVIAGVSMLDRAITAMRDVGAAPIVVAGPRSGSAADSETAVPAAPAVPVDSAEPAASILPCDVRWVREDPPFTGPAAAVVAALAATAAGSAPEPEWTFVLACDLPRVDAAVRQLVDDILLLPSDTEGACLADEAGRPQWLTGVYRTSALRQAAASLSHEGRDQSMRALFADVAIASLADHSGGAHDIDTWEDFRRFTKEDA</sequence>
<protein>
    <submittedName>
        <fullName evidence="3">NTP transferase domain-containing protein</fullName>
    </submittedName>
</protein>
<dbReference type="Pfam" id="PF12804">
    <property type="entry name" value="NTP_transf_3"/>
    <property type="match status" value="1"/>
</dbReference>
<evidence type="ECO:0000313" key="3">
    <source>
        <dbReference type="EMBL" id="WEG09732.1"/>
    </source>
</evidence>
<organism evidence="3 4">
    <name type="scientific">Microbacterium horticulturae</name>
    <dbReference type="NCBI Taxonomy" id="3028316"/>
    <lineage>
        <taxon>Bacteria</taxon>
        <taxon>Bacillati</taxon>
        <taxon>Actinomycetota</taxon>
        <taxon>Actinomycetes</taxon>
        <taxon>Micrococcales</taxon>
        <taxon>Microbacteriaceae</taxon>
        <taxon>Microbacterium</taxon>
    </lineage>
</organism>
<keyword evidence="1 3" id="KW-0808">Transferase</keyword>
<reference evidence="3 4" key="1">
    <citation type="submission" date="2023-03" db="EMBL/GenBank/DDBJ databases">
        <title>Genome sequence of Microbacterium sp. KACC 23027.</title>
        <authorList>
            <person name="Kim S."/>
            <person name="Heo J."/>
            <person name="Kwon S.-W."/>
        </authorList>
    </citation>
    <scope>NUCLEOTIDE SEQUENCE [LARGE SCALE GENOMIC DNA]</scope>
    <source>
        <strain evidence="3 4">KACC 23027</strain>
    </source>
</reference>
<dbReference type="GO" id="GO:0016740">
    <property type="term" value="F:transferase activity"/>
    <property type="evidence" value="ECO:0007669"/>
    <property type="project" value="UniProtKB-KW"/>
</dbReference>
<dbReference type="RefSeq" id="WP_275279055.1">
    <property type="nucleotide sequence ID" value="NZ_CP119108.1"/>
</dbReference>
<evidence type="ECO:0000256" key="1">
    <source>
        <dbReference type="ARBA" id="ARBA00022679"/>
    </source>
</evidence>
<keyword evidence="4" id="KW-1185">Reference proteome</keyword>
<feature type="domain" description="MobA-like NTP transferase" evidence="2">
    <location>
        <begin position="17"/>
        <end position="201"/>
    </location>
</feature>
<dbReference type="EMBL" id="CP119108">
    <property type="protein sequence ID" value="WEG09732.1"/>
    <property type="molecule type" value="Genomic_DNA"/>
</dbReference>
<dbReference type="Gene3D" id="3.90.550.10">
    <property type="entry name" value="Spore Coat Polysaccharide Biosynthesis Protein SpsA, Chain A"/>
    <property type="match status" value="1"/>
</dbReference>
<proteinExistence type="predicted"/>
<dbReference type="InterPro" id="IPR025877">
    <property type="entry name" value="MobA-like_NTP_Trfase"/>
</dbReference>